<dbReference type="RefSeq" id="WP_145289814.1">
    <property type="nucleotide sequence ID" value="NZ_CP036318.1"/>
</dbReference>
<dbReference type="EMBL" id="CP036318">
    <property type="protein sequence ID" value="QDV58940.1"/>
    <property type="molecule type" value="Genomic_DNA"/>
</dbReference>
<proteinExistence type="predicted"/>
<reference evidence="1 2" key="1">
    <citation type="submission" date="2019-02" db="EMBL/GenBank/DDBJ databases">
        <title>Deep-cultivation of Planctomycetes and their phenomic and genomic characterization uncovers novel biology.</title>
        <authorList>
            <person name="Wiegand S."/>
            <person name="Jogler M."/>
            <person name="Boedeker C."/>
            <person name="Pinto D."/>
            <person name="Vollmers J."/>
            <person name="Rivas-Marin E."/>
            <person name="Kohn T."/>
            <person name="Peeters S.H."/>
            <person name="Heuer A."/>
            <person name="Rast P."/>
            <person name="Oberbeckmann S."/>
            <person name="Bunk B."/>
            <person name="Jeske O."/>
            <person name="Meyerdierks A."/>
            <person name="Storesund J.E."/>
            <person name="Kallscheuer N."/>
            <person name="Luecker S."/>
            <person name="Lage O.M."/>
            <person name="Pohl T."/>
            <person name="Merkel B.J."/>
            <person name="Hornburger P."/>
            <person name="Mueller R.-W."/>
            <person name="Bruemmer F."/>
            <person name="Labrenz M."/>
            <person name="Spormann A.M."/>
            <person name="Op den Camp H."/>
            <person name="Overmann J."/>
            <person name="Amann R."/>
            <person name="Jetten M.S.M."/>
            <person name="Mascher T."/>
            <person name="Medema M.H."/>
            <person name="Devos D.P."/>
            <person name="Kaster A.-K."/>
            <person name="Ovreas L."/>
            <person name="Rohde M."/>
            <person name="Galperin M.Y."/>
            <person name="Jogler C."/>
        </authorList>
    </citation>
    <scope>NUCLEOTIDE SEQUENCE [LARGE SCALE GENOMIC DNA]</scope>
    <source>
        <strain evidence="1 2">Mal33</strain>
    </source>
</reference>
<accession>A0A518J0S4</accession>
<dbReference type="Proteomes" id="UP000316770">
    <property type="component" value="Chromosome"/>
</dbReference>
<sequence length="260" mass="29503">MLKGDPSPPLQPRSSLRVSRLKYSRRLEFTFVLTDAMVEAVLAAVRRDGGPLSTVDCLEDRYYVGKPSKRPSSKSRQYRIRRFGCCGAVALECKRWKDDVATLRQTHVDANDLPRLDSVNVDKTWPGKWFHKEIVKKQLSACLNVGFERTVLFPQASDNCRLTLDRNIRLESPTSYDTLANSDQDAGFVSLQSNFLRMKFADVLPLRFKRLLYEFQLLPVQPTTLMTLAQQRLASTESNSVASPNRVGTLDKETIQCQLG</sequence>
<evidence type="ECO:0000313" key="1">
    <source>
        <dbReference type="EMBL" id="QDV58940.1"/>
    </source>
</evidence>
<gene>
    <name evidence="1" type="ORF">Mal33_49650</name>
</gene>
<dbReference type="AlphaFoldDB" id="A0A518J0S4"/>
<organism evidence="1 2">
    <name type="scientific">Rosistilla oblonga</name>
    <dbReference type="NCBI Taxonomy" id="2527990"/>
    <lineage>
        <taxon>Bacteria</taxon>
        <taxon>Pseudomonadati</taxon>
        <taxon>Planctomycetota</taxon>
        <taxon>Planctomycetia</taxon>
        <taxon>Pirellulales</taxon>
        <taxon>Pirellulaceae</taxon>
        <taxon>Rosistilla</taxon>
    </lineage>
</organism>
<evidence type="ECO:0008006" key="3">
    <source>
        <dbReference type="Google" id="ProtNLM"/>
    </source>
</evidence>
<keyword evidence="2" id="KW-1185">Reference proteome</keyword>
<protein>
    <recommendedName>
        <fullName evidence="3">VTC domain protein</fullName>
    </recommendedName>
</protein>
<evidence type="ECO:0000313" key="2">
    <source>
        <dbReference type="Proteomes" id="UP000316770"/>
    </source>
</evidence>
<name>A0A518J0S4_9BACT</name>